<feature type="domain" description="SnoaL-like" evidence="1">
    <location>
        <begin position="26"/>
        <end position="103"/>
    </location>
</feature>
<dbReference type="AlphaFoldDB" id="A0A4Q1SLB9"/>
<dbReference type="InterPro" id="IPR032710">
    <property type="entry name" value="NTF2-like_dom_sf"/>
</dbReference>
<dbReference type="Proteomes" id="UP000290253">
    <property type="component" value="Unassembled WGS sequence"/>
</dbReference>
<reference evidence="2 3" key="1">
    <citation type="journal article" date="2016" name="Int. J. Syst. Evol. Microbiol.">
        <title>Acidipila dinghuensis sp. nov., an acidobacterium isolated from forest soil.</title>
        <authorList>
            <person name="Jiang Y.W."/>
            <person name="Wang J."/>
            <person name="Chen M.H."/>
            <person name="Lv Y.Y."/>
            <person name="Qiu L.H."/>
        </authorList>
    </citation>
    <scope>NUCLEOTIDE SEQUENCE [LARGE SCALE GENOMIC DNA]</scope>
    <source>
        <strain evidence="2 3">DHOF10</strain>
    </source>
</reference>
<keyword evidence="3" id="KW-1185">Reference proteome</keyword>
<evidence type="ECO:0000259" key="1">
    <source>
        <dbReference type="Pfam" id="PF12680"/>
    </source>
</evidence>
<dbReference type="Gene3D" id="3.10.450.50">
    <property type="match status" value="1"/>
</dbReference>
<name>A0A4Q1SLB9_9BACT</name>
<dbReference type="Pfam" id="PF12680">
    <property type="entry name" value="SnoaL_2"/>
    <property type="match status" value="1"/>
</dbReference>
<dbReference type="EMBL" id="SDMK01000001">
    <property type="protein sequence ID" value="RXS98243.1"/>
    <property type="molecule type" value="Genomic_DNA"/>
</dbReference>
<sequence>MTMTRKEAPQWLLDFWKEIDNKTFGKGFDCFAEDATCHLGIAAWKGREAIRENLRAFIDTGFTAHHDVLEYWDGGSLKIFRGIVTMTPDDPAKPVVKPVMTHFFYMDEANPEQVRSWIGSVGPIAF</sequence>
<dbReference type="InterPro" id="IPR037401">
    <property type="entry name" value="SnoaL-like"/>
</dbReference>
<evidence type="ECO:0000313" key="2">
    <source>
        <dbReference type="EMBL" id="RXS98243.1"/>
    </source>
</evidence>
<accession>A0A4Q1SLB9</accession>
<comment type="caution">
    <text evidence="2">The sequence shown here is derived from an EMBL/GenBank/DDBJ whole genome shotgun (WGS) entry which is preliminary data.</text>
</comment>
<gene>
    <name evidence="2" type="ORF">ESZ00_08905</name>
</gene>
<organism evidence="2 3">
    <name type="scientific">Silvibacterium dinghuense</name>
    <dbReference type="NCBI Taxonomy" id="1560006"/>
    <lineage>
        <taxon>Bacteria</taxon>
        <taxon>Pseudomonadati</taxon>
        <taxon>Acidobacteriota</taxon>
        <taxon>Terriglobia</taxon>
        <taxon>Terriglobales</taxon>
        <taxon>Acidobacteriaceae</taxon>
        <taxon>Silvibacterium</taxon>
    </lineage>
</organism>
<proteinExistence type="predicted"/>
<protein>
    <submittedName>
        <fullName evidence="2">Nuclear transport factor 2 family protein</fullName>
    </submittedName>
</protein>
<dbReference type="OrthoDB" id="117331at2"/>
<dbReference type="SUPFAM" id="SSF54427">
    <property type="entry name" value="NTF2-like"/>
    <property type="match status" value="1"/>
</dbReference>
<evidence type="ECO:0000313" key="3">
    <source>
        <dbReference type="Proteomes" id="UP000290253"/>
    </source>
</evidence>